<dbReference type="GeneID" id="110751916"/>
<dbReference type="GO" id="GO:0042910">
    <property type="term" value="F:xenobiotic transmembrane transporter activity"/>
    <property type="evidence" value="ECO:0007669"/>
    <property type="project" value="InterPro"/>
</dbReference>
<feature type="compositionally biased region" description="Polar residues" evidence="2">
    <location>
        <begin position="192"/>
        <end position="204"/>
    </location>
</feature>
<feature type="transmembrane region" description="Helical" evidence="3">
    <location>
        <begin position="121"/>
        <end position="140"/>
    </location>
</feature>
<dbReference type="PANTHER" id="PTHR11206">
    <property type="entry name" value="MULTIDRUG RESISTANCE PROTEIN"/>
    <property type="match status" value="1"/>
</dbReference>
<keyword evidence="3" id="KW-1133">Transmembrane helix</keyword>
<evidence type="ECO:0000256" key="2">
    <source>
        <dbReference type="SAM" id="MobiDB-lite"/>
    </source>
</evidence>
<gene>
    <name evidence="5" type="primary">LOC110751916</name>
</gene>
<feature type="transmembrane region" description="Helical" evidence="3">
    <location>
        <begin position="54"/>
        <end position="77"/>
    </location>
</feature>
<reference evidence="5" key="1">
    <citation type="submission" date="2025-08" db="UniProtKB">
        <authorList>
            <consortium name="RefSeq"/>
        </authorList>
    </citation>
    <scope>IDENTIFICATION</scope>
</reference>
<keyword evidence="3" id="KW-0812">Transmembrane</keyword>
<dbReference type="Pfam" id="PF01554">
    <property type="entry name" value="MatE"/>
    <property type="match status" value="1"/>
</dbReference>
<dbReference type="InterPro" id="IPR002528">
    <property type="entry name" value="MATE_fam"/>
</dbReference>
<dbReference type="Proteomes" id="UP000515124">
    <property type="component" value="Unplaced"/>
</dbReference>
<evidence type="ECO:0000256" key="1">
    <source>
        <dbReference type="ARBA" id="ARBA00010199"/>
    </source>
</evidence>
<protein>
    <submittedName>
        <fullName evidence="5">Protein DETOXIFICATION 27-like</fullName>
    </submittedName>
</protein>
<feature type="transmembrane region" description="Helical" evidence="3">
    <location>
        <begin position="12"/>
        <end position="34"/>
    </location>
</feature>
<comment type="similarity">
    <text evidence="1">Belongs to the multi antimicrobial extrusion (MATE) (TC 2.A.66.1) family.</text>
</comment>
<organism evidence="4 5">
    <name type="scientific">Prunus avium</name>
    <name type="common">Cherry</name>
    <name type="synonym">Cerasus avium</name>
    <dbReference type="NCBI Taxonomy" id="42229"/>
    <lineage>
        <taxon>Eukaryota</taxon>
        <taxon>Viridiplantae</taxon>
        <taxon>Streptophyta</taxon>
        <taxon>Embryophyta</taxon>
        <taxon>Tracheophyta</taxon>
        <taxon>Spermatophyta</taxon>
        <taxon>Magnoliopsida</taxon>
        <taxon>eudicotyledons</taxon>
        <taxon>Gunneridae</taxon>
        <taxon>Pentapetalae</taxon>
        <taxon>rosids</taxon>
        <taxon>fabids</taxon>
        <taxon>Rosales</taxon>
        <taxon>Rosaceae</taxon>
        <taxon>Amygdaloideae</taxon>
        <taxon>Amygdaleae</taxon>
        <taxon>Prunus</taxon>
    </lineage>
</organism>
<proteinExistence type="inferred from homology"/>
<evidence type="ECO:0000313" key="5">
    <source>
        <dbReference type="RefSeq" id="XP_021808162.1"/>
    </source>
</evidence>
<dbReference type="KEGG" id="pavi:110751916"/>
<dbReference type="GO" id="GO:0015297">
    <property type="term" value="F:antiporter activity"/>
    <property type="evidence" value="ECO:0007669"/>
    <property type="project" value="InterPro"/>
</dbReference>
<sequence length="204" mass="22465">MTGSLEKATLAVDALTICMTISGWELMIHWAFLVGTGVRVANELGAGNWKATKFAAKVSMAESVFIGLCVCVITIILHEKFAYIFTSSTDVIQEVDQMSYLLAMAILLNSIQPVLTGLQAWVAYINLFCYYIIGLPLAFVMGWIRHLGVLGICGGMIFGGTAVQTVILAIVLIRHDWEKEAQKASQRAKKWSTPNPDNQIQEHK</sequence>
<feature type="region of interest" description="Disordered" evidence="2">
    <location>
        <begin position="184"/>
        <end position="204"/>
    </location>
</feature>
<feature type="transmembrane region" description="Helical" evidence="3">
    <location>
        <begin position="98"/>
        <end position="115"/>
    </location>
</feature>
<dbReference type="RefSeq" id="XP_021808162.1">
    <property type="nucleotide sequence ID" value="XM_021952470.1"/>
</dbReference>
<keyword evidence="3" id="KW-0472">Membrane</keyword>
<accession>A0A6P5S0E6</accession>
<name>A0A6P5S0E6_PRUAV</name>
<evidence type="ECO:0000256" key="3">
    <source>
        <dbReference type="SAM" id="Phobius"/>
    </source>
</evidence>
<dbReference type="AlphaFoldDB" id="A0A6P5S0E6"/>
<keyword evidence="4" id="KW-1185">Reference proteome</keyword>
<dbReference type="GO" id="GO:0016020">
    <property type="term" value="C:membrane"/>
    <property type="evidence" value="ECO:0007669"/>
    <property type="project" value="InterPro"/>
</dbReference>
<evidence type="ECO:0000313" key="4">
    <source>
        <dbReference type="Proteomes" id="UP000515124"/>
    </source>
</evidence>
<feature type="transmembrane region" description="Helical" evidence="3">
    <location>
        <begin position="147"/>
        <end position="173"/>
    </location>
</feature>